<evidence type="ECO:0000259" key="5">
    <source>
        <dbReference type="PROSITE" id="PS51891"/>
    </source>
</evidence>
<keyword evidence="3" id="KW-0862">Zinc</keyword>
<dbReference type="RefSeq" id="WP_039752767.1">
    <property type="nucleotide sequence ID" value="NZ_JTCM02000042.1"/>
</dbReference>
<evidence type="ECO:0000313" key="6">
    <source>
        <dbReference type="EMBL" id="NEU74459.1"/>
    </source>
</evidence>
<sequence length="131" mass="14684">MKGSCACGGIEYELSDNLFAANHCHCSICRKLHGSAFATFSHAKAENFRWLRGEDLITSYKSSEKNLRNFCRVCGSNIPSVFPQTNHVRIPMGTLDDDAGIKPSVHIFVADKAPWFEISDRLPQYTEMPDN</sequence>
<keyword evidence="4" id="KW-0456">Lyase</keyword>
<dbReference type="Gene3D" id="3.90.1590.10">
    <property type="entry name" value="glutathione-dependent formaldehyde- activating enzyme (gfa)"/>
    <property type="match status" value="1"/>
</dbReference>
<dbReference type="GO" id="GO:0016846">
    <property type="term" value="F:carbon-sulfur lyase activity"/>
    <property type="evidence" value="ECO:0007669"/>
    <property type="project" value="InterPro"/>
</dbReference>
<organism evidence="6 7">
    <name type="scientific">Hassallia byssoidea VB512170</name>
    <dbReference type="NCBI Taxonomy" id="1304833"/>
    <lineage>
        <taxon>Bacteria</taxon>
        <taxon>Bacillati</taxon>
        <taxon>Cyanobacteriota</taxon>
        <taxon>Cyanophyceae</taxon>
        <taxon>Nostocales</taxon>
        <taxon>Tolypothrichaceae</taxon>
        <taxon>Hassallia</taxon>
    </lineage>
</organism>
<dbReference type="PANTHER" id="PTHR33337:SF40">
    <property type="entry name" value="CENP-V_GFA DOMAIN-CONTAINING PROTEIN-RELATED"/>
    <property type="match status" value="1"/>
</dbReference>
<proteinExistence type="inferred from homology"/>
<dbReference type="AlphaFoldDB" id="A0A846HCC6"/>
<evidence type="ECO:0000313" key="7">
    <source>
        <dbReference type="Proteomes" id="UP000031549"/>
    </source>
</evidence>
<dbReference type="InterPro" id="IPR011057">
    <property type="entry name" value="Mss4-like_sf"/>
</dbReference>
<comment type="similarity">
    <text evidence="1">Belongs to the Gfa family.</text>
</comment>
<evidence type="ECO:0000256" key="2">
    <source>
        <dbReference type="ARBA" id="ARBA00022723"/>
    </source>
</evidence>
<evidence type="ECO:0000256" key="1">
    <source>
        <dbReference type="ARBA" id="ARBA00005495"/>
    </source>
</evidence>
<evidence type="ECO:0000256" key="4">
    <source>
        <dbReference type="ARBA" id="ARBA00023239"/>
    </source>
</evidence>
<gene>
    <name evidence="6" type="ORF">PI95_018315</name>
</gene>
<keyword evidence="2" id="KW-0479">Metal-binding</keyword>
<dbReference type="PROSITE" id="PS51891">
    <property type="entry name" value="CENP_V_GFA"/>
    <property type="match status" value="1"/>
</dbReference>
<dbReference type="InterPro" id="IPR006913">
    <property type="entry name" value="CENP-V/GFA"/>
</dbReference>
<evidence type="ECO:0000256" key="3">
    <source>
        <dbReference type="ARBA" id="ARBA00022833"/>
    </source>
</evidence>
<accession>A0A846HCC6</accession>
<comment type="caution">
    <text evidence="6">The sequence shown here is derived from an EMBL/GenBank/DDBJ whole genome shotgun (WGS) entry which is preliminary data.</text>
</comment>
<reference evidence="6 7" key="1">
    <citation type="journal article" date="2015" name="Genome Announc.">
        <title>Draft Genome Sequence of Cyanobacterium Hassallia byssoidea Strain VB512170, Isolated from Monuments in India.</title>
        <authorList>
            <person name="Singh D."/>
            <person name="Chandrababunaidu M.M."/>
            <person name="Panda A."/>
            <person name="Sen D."/>
            <person name="Bhattacharyya S."/>
            <person name="Adhikary S.P."/>
            <person name="Tripathy S."/>
        </authorList>
    </citation>
    <scope>NUCLEOTIDE SEQUENCE [LARGE SCALE GENOMIC DNA]</scope>
    <source>
        <strain evidence="6 7">VB512170</strain>
    </source>
</reference>
<dbReference type="SUPFAM" id="SSF51316">
    <property type="entry name" value="Mss4-like"/>
    <property type="match status" value="1"/>
</dbReference>
<name>A0A846HCC6_9CYAN</name>
<dbReference type="PANTHER" id="PTHR33337">
    <property type="entry name" value="GFA DOMAIN-CONTAINING PROTEIN"/>
    <property type="match status" value="1"/>
</dbReference>
<dbReference type="GO" id="GO:0046872">
    <property type="term" value="F:metal ion binding"/>
    <property type="evidence" value="ECO:0007669"/>
    <property type="project" value="UniProtKB-KW"/>
</dbReference>
<protein>
    <submittedName>
        <fullName evidence="6">GFA family protein</fullName>
    </submittedName>
</protein>
<keyword evidence="7" id="KW-1185">Reference proteome</keyword>
<dbReference type="Proteomes" id="UP000031549">
    <property type="component" value="Unassembled WGS sequence"/>
</dbReference>
<dbReference type="Pfam" id="PF04828">
    <property type="entry name" value="GFA"/>
    <property type="match status" value="1"/>
</dbReference>
<feature type="domain" description="CENP-V/GFA" evidence="5">
    <location>
        <begin position="1"/>
        <end position="131"/>
    </location>
</feature>
<dbReference type="EMBL" id="JTCM02000042">
    <property type="protein sequence ID" value="NEU74459.1"/>
    <property type="molecule type" value="Genomic_DNA"/>
</dbReference>